<organism evidence="13 14">
    <name type="scientific">Halolactibacillus halophilus</name>
    <dbReference type="NCBI Taxonomy" id="306540"/>
    <lineage>
        <taxon>Bacteria</taxon>
        <taxon>Bacillati</taxon>
        <taxon>Bacillota</taxon>
        <taxon>Bacilli</taxon>
        <taxon>Bacillales</taxon>
        <taxon>Bacillaceae</taxon>
        <taxon>Halolactibacillus</taxon>
    </lineage>
</organism>
<dbReference type="GO" id="GO:0140096">
    <property type="term" value="F:catalytic activity, acting on a protein"/>
    <property type="evidence" value="ECO:0007669"/>
    <property type="project" value="UniProtKB-ARBA"/>
</dbReference>
<keyword evidence="15" id="KW-1185">Reference proteome</keyword>
<evidence type="ECO:0000313" key="13">
    <source>
        <dbReference type="EMBL" id="SFP20756.1"/>
    </source>
</evidence>
<dbReference type="GO" id="GO:0004821">
    <property type="term" value="F:histidine-tRNA ligase activity"/>
    <property type="evidence" value="ECO:0007669"/>
    <property type="project" value="TreeGrafter"/>
</dbReference>
<sequence>MFLPDGSQDQIGKILLKKQHVYQIFNDVAVSRGFKAIETPVIEYADTFTNPHIGMPFQQLLKWFDREGEIEVLRPDWTTAIARALMKLNPKESKWFYQGSVFTQDKDGIESRQAGIEMIRTAPNEGEIETLCFAIDYLSAVDVSDYVIELGHTGIYETIIAPLTLTVEKEAKLRLAMHDKRQDVVKDLTEKNPRVQKQLLDLIDAYGDVSILERYKATYQADETIVTIVNELIQLVNVLKQLGIDKTIVDLGRVKQLPYYSGTMFTGYLTTSGEECFSGGRYDKLYQQFNQSISAIGLAFDVDVLASAVEMDERGRVAILASVDTHVLAELKRRTISGKIVDILYTEPNISDYEQIIDLRNEGTK</sequence>
<feature type="binding site" evidence="10">
    <location>
        <begin position="259"/>
        <end position="260"/>
    </location>
    <ligand>
        <name>L-histidine</name>
        <dbReference type="ChEBI" id="CHEBI:57595"/>
    </ligand>
</feature>
<dbReference type="Proteomes" id="UP000242243">
    <property type="component" value="Unassembled WGS sequence"/>
</dbReference>
<reference evidence="13 14" key="1">
    <citation type="submission" date="2016-10" db="EMBL/GenBank/DDBJ databases">
        <authorList>
            <person name="de Groot N.N."/>
        </authorList>
    </citation>
    <scope>NUCLEOTIDE SEQUENCE [LARGE SCALE GENOMIC DNA]</scope>
    <source>
        <strain evidence="13 14">DSM 17073</strain>
    </source>
</reference>
<dbReference type="InterPro" id="IPR004517">
    <property type="entry name" value="HisZ"/>
</dbReference>
<feature type="domain" description="Class II Histidinyl-tRNA synthetase (HisRS)-like catalytic core" evidence="11">
    <location>
        <begin position="19"/>
        <end position="304"/>
    </location>
</feature>
<dbReference type="GO" id="GO:0016757">
    <property type="term" value="F:glycosyltransferase activity"/>
    <property type="evidence" value="ECO:0007669"/>
    <property type="project" value="UniProtKB-KW"/>
</dbReference>
<feature type="binding site" evidence="10">
    <location>
        <position position="117"/>
    </location>
    <ligand>
        <name>L-histidine</name>
        <dbReference type="ChEBI" id="CHEBI:57595"/>
    </ligand>
</feature>
<dbReference type="EMBL" id="BJWI01000008">
    <property type="protein sequence ID" value="GEM01318.1"/>
    <property type="molecule type" value="Genomic_DNA"/>
</dbReference>
<comment type="subcellular location">
    <subcellularLocation>
        <location evidence="1 9">Cytoplasm</location>
    </subcellularLocation>
</comment>
<keyword evidence="13" id="KW-0808">Transferase</keyword>
<evidence type="ECO:0000256" key="8">
    <source>
        <dbReference type="ARBA" id="ARBA00025246"/>
    </source>
</evidence>
<dbReference type="STRING" id="306540.SAMN05421839_10931"/>
<dbReference type="Pfam" id="PF13393">
    <property type="entry name" value="tRNA-synt_His"/>
    <property type="match status" value="1"/>
</dbReference>
<comment type="pathway">
    <text evidence="2 9">Amino-acid biosynthesis; L-histidine biosynthesis; L-histidine from 5-phospho-alpha-D-ribose 1-diphosphate: step 1/9.</text>
</comment>
<name>A0A1I5NHD1_9BACI</name>
<evidence type="ECO:0000256" key="9">
    <source>
        <dbReference type="HAMAP-Rule" id="MF_00125"/>
    </source>
</evidence>
<dbReference type="EMBL" id="FOXC01000009">
    <property type="protein sequence ID" value="SFP20756.1"/>
    <property type="molecule type" value="Genomic_DNA"/>
</dbReference>
<evidence type="ECO:0000259" key="11">
    <source>
        <dbReference type="Pfam" id="PF13393"/>
    </source>
</evidence>
<comment type="subunit">
    <text evidence="9">Heteromultimer composed of HisG and HisZ subunits.</text>
</comment>
<evidence type="ECO:0000256" key="4">
    <source>
        <dbReference type="ARBA" id="ARBA00020397"/>
    </source>
</evidence>
<dbReference type="SUPFAM" id="SSF55681">
    <property type="entry name" value="Class II aaRS and biotin synthetases"/>
    <property type="match status" value="1"/>
</dbReference>
<feature type="binding site" evidence="10">
    <location>
        <begin position="76"/>
        <end position="78"/>
    </location>
    <ligand>
        <name>L-histidine</name>
        <dbReference type="ChEBI" id="CHEBI:57595"/>
    </ligand>
</feature>
<dbReference type="AlphaFoldDB" id="A0A1I5NHD1"/>
<evidence type="ECO:0000256" key="1">
    <source>
        <dbReference type="ARBA" id="ARBA00004496"/>
    </source>
</evidence>
<keyword evidence="7 9" id="KW-0368">Histidine biosynthesis</keyword>
<comment type="miscellaneous">
    <text evidence="9">This function is generally fulfilled by the C-terminal part of HisG, which is missing in some bacteria such as this one.</text>
</comment>
<dbReference type="InterPro" id="IPR045864">
    <property type="entry name" value="aa-tRNA-synth_II/BPL/LPL"/>
</dbReference>
<evidence type="ECO:0000256" key="2">
    <source>
        <dbReference type="ARBA" id="ARBA00004667"/>
    </source>
</evidence>
<comment type="similarity">
    <text evidence="3 9">Belongs to the class-II aminoacyl-tRNA synthetase family. HisZ subfamily.</text>
</comment>
<reference evidence="12 15" key="2">
    <citation type="submission" date="2019-07" db="EMBL/GenBank/DDBJ databases">
        <title>Whole genome shotgun sequence of Halolactibacillus halophilus NBRC 100868.</title>
        <authorList>
            <person name="Hosoyama A."/>
            <person name="Uohara A."/>
            <person name="Ohji S."/>
            <person name="Ichikawa N."/>
        </authorList>
    </citation>
    <scope>NUCLEOTIDE SEQUENCE [LARGE SCALE GENOMIC DNA]</scope>
    <source>
        <strain evidence="12 15">NBRC 100868</strain>
    </source>
</reference>
<accession>A0A1I5NHD1</accession>
<dbReference type="InterPro" id="IPR041715">
    <property type="entry name" value="HisRS-like_core"/>
</dbReference>
<dbReference type="GO" id="GO:0005737">
    <property type="term" value="C:cytoplasm"/>
    <property type="evidence" value="ECO:0007669"/>
    <property type="project" value="UniProtKB-SubCell"/>
</dbReference>
<dbReference type="UniPathway" id="UPA00031">
    <property type="reaction ID" value="UER00006"/>
</dbReference>
<gene>
    <name evidence="9 12" type="primary">hisZ</name>
    <name evidence="12" type="ORF">HHA03_08500</name>
    <name evidence="13" type="ORF">SAMN05421839_10931</name>
</gene>
<dbReference type="Gene3D" id="3.30.930.10">
    <property type="entry name" value="Bira Bifunctional Protein, Domain 2"/>
    <property type="match status" value="1"/>
</dbReference>
<evidence type="ECO:0000256" key="7">
    <source>
        <dbReference type="ARBA" id="ARBA00023102"/>
    </source>
</evidence>
<dbReference type="RefSeq" id="WP_089831016.1">
    <property type="nucleotide sequence ID" value="NZ_BJWI01000008.1"/>
</dbReference>
<evidence type="ECO:0000313" key="12">
    <source>
        <dbReference type="EMBL" id="GEM01318.1"/>
    </source>
</evidence>
<evidence type="ECO:0000256" key="6">
    <source>
        <dbReference type="ARBA" id="ARBA00022605"/>
    </source>
</evidence>
<evidence type="ECO:0000313" key="14">
    <source>
        <dbReference type="Proteomes" id="UP000242243"/>
    </source>
</evidence>
<dbReference type="PANTHER" id="PTHR43707">
    <property type="entry name" value="HISTIDYL-TRNA SYNTHETASE"/>
    <property type="match status" value="1"/>
</dbReference>
<keyword evidence="6 9" id="KW-0028">Amino-acid biosynthesis</keyword>
<dbReference type="HAMAP" id="MF_00125">
    <property type="entry name" value="HisZ"/>
    <property type="match status" value="1"/>
</dbReference>
<keyword evidence="13" id="KW-0328">Glycosyltransferase</keyword>
<evidence type="ECO:0000256" key="5">
    <source>
        <dbReference type="ARBA" id="ARBA00022490"/>
    </source>
</evidence>
<dbReference type="Proteomes" id="UP000321547">
    <property type="component" value="Unassembled WGS sequence"/>
</dbReference>
<dbReference type="OrthoDB" id="9800814at2"/>
<dbReference type="GO" id="GO:0000105">
    <property type="term" value="P:L-histidine biosynthetic process"/>
    <property type="evidence" value="ECO:0007669"/>
    <property type="project" value="UniProtKB-UniRule"/>
</dbReference>
<protein>
    <recommendedName>
        <fullName evidence="4 9">ATP phosphoribosyltransferase regulatory subunit</fullName>
    </recommendedName>
</protein>
<dbReference type="PIRSF" id="PIRSF001549">
    <property type="entry name" value="His-tRNA_synth"/>
    <property type="match status" value="1"/>
</dbReference>
<evidence type="ECO:0000256" key="3">
    <source>
        <dbReference type="ARBA" id="ARBA00005539"/>
    </source>
</evidence>
<keyword evidence="5 9" id="KW-0963">Cytoplasm</keyword>
<evidence type="ECO:0000256" key="10">
    <source>
        <dbReference type="PIRSR" id="PIRSR001549-1"/>
    </source>
</evidence>
<dbReference type="GO" id="GO:0006427">
    <property type="term" value="P:histidyl-tRNA aminoacylation"/>
    <property type="evidence" value="ECO:0007669"/>
    <property type="project" value="TreeGrafter"/>
</dbReference>
<feature type="binding site" evidence="10">
    <location>
        <position position="113"/>
    </location>
    <ligand>
        <name>L-histidine</name>
        <dbReference type="ChEBI" id="CHEBI:57595"/>
    </ligand>
</feature>
<dbReference type="PANTHER" id="PTHR43707:SF6">
    <property type="entry name" value="ATP PHOSPHORIBOSYLTRANSFERASE REGULATORY SUBUNIT"/>
    <property type="match status" value="1"/>
</dbReference>
<comment type="function">
    <text evidence="8 9">Required for the first step of histidine biosynthesis. May allow the feedback regulation of ATP phosphoribosyltransferase activity by histidine.</text>
</comment>
<evidence type="ECO:0000313" key="15">
    <source>
        <dbReference type="Proteomes" id="UP000321547"/>
    </source>
</evidence>
<dbReference type="InterPro" id="IPR004516">
    <property type="entry name" value="HisRS/HisZ"/>
</dbReference>
<proteinExistence type="inferred from homology"/>